<keyword evidence="2" id="KW-0067">ATP-binding</keyword>
<dbReference type="SMART" id="SM00382">
    <property type="entry name" value="AAA"/>
    <property type="match status" value="1"/>
</dbReference>
<dbReference type="PROSITE" id="PS00211">
    <property type="entry name" value="ABC_TRANSPORTER_1"/>
    <property type="match status" value="1"/>
</dbReference>
<protein>
    <submittedName>
        <fullName evidence="5">Phosphonate metabolism protein PhnL</fullName>
    </submittedName>
</protein>
<dbReference type="GO" id="GO:0005886">
    <property type="term" value="C:plasma membrane"/>
    <property type="evidence" value="ECO:0007669"/>
    <property type="project" value="TreeGrafter"/>
</dbReference>
<dbReference type="EMBL" id="NMVQ01000001">
    <property type="protein sequence ID" value="OYO25073.1"/>
    <property type="molecule type" value="Genomic_DNA"/>
</dbReference>
<dbReference type="InterPro" id="IPR003439">
    <property type="entry name" value="ABC_transporter-like_ATP-bd"/>
</dbReference>
<dbReference type="RefSeq" id="WP_094362280.1">
    <property type="nucleotide sequence ID" value="NZ_NMVQ01000001.1"/>
</dbReference>
<evidence type="ECO:0000256" key="3">
    <source>
        <dbReference type="SAM" id="MobiDB-lite"/>
    </source>
</evidence>
<dbReference type="InterPro" id="IPR017871">
    <property type="entry name" value="ABC_transporter-like_CS"/>
</dbReference>
<name>A0A255HDJ3_9ACTN</name>
<dbReference type="GO" id="GO:0016887">
    <property type="term" value="F:ATP hydrolysis activity"/>
    <property type="evidence" value="ECO:0007669"/>
    <property type="project" value="InterPro"/>
</dbReference>
<dbReference type="Proteomes" id="UP000216311">
    <property type="component" value="Unassembled WGS sequence"/>
</dbReference>
<dbReference type="SUPFAM" id="SSF52540">
    <property type="entry name" value="P-loop containing nucleoside triphosphate hydrolases"/>
    <property type="match status" value="1"/>
</dbReference>
<organism evidence="5 6">
    <name type="scientific">Enemella dayhoffiae</name>
    <dbReference type="NCBI Taxonomy" id="2016507"/>
    <lineage>
        <taxon>Bacteria</taxon>
        <taxon>Bacillati</taxon>
        <taxon>Actinomycetota</taxon>
        <taxon>Actinomycetes</taxon>
        <taxon>Propionibacteriales</taxon>
        <taxon>Propionibacteriaceae</taxon>
        <taxon>Enemella</taxon>
    </lineage>
</organism>
<dbReference type="InterPro" id="IPR015854">
    <property type="entry name" value="ABC_transpr_LolD-like"/>
</dbReference>
<dbReference type="OrthoDB" id="9802264at2"/>
<proteinExistence type="predicted"/>
<dbReference type="GO" id="GO:0005524">
    <property type="term" value="F:ATP binding"/>
    <property type="evidence" value="ECO:0007669"/>
    <property type="project" value="UniProtKB-KW"/>
</dbReference>
<evidence type="ECO:0000313" key="5">
    <source>
        <dbReference type="EMBL" id="OYO25073.1"/>
    </source>
</evidence>
<reference evidence="5 6" key="1">
    <citation type="submission" date="2017-07" db="EMBL/GenBank/DDBJ databases">
        <title>Draft whole genome sequences of clinical Proprionibacteriaceae strains.</title>
        <authorList>
            <person name="Bernier A.-M."/>
            <person name="Bernard K."/>
            <person name="Domingo M.-C."/>
        </authorList>
    </citation>
    <scope>NUCLEOTIDE SEQUENCE [LARGE SCALE GENOMIC DNA]</scope>
    <source>
        <strain evidence="5 6">NML 130396</strain>
    </source>
</reference>
<dbReference type="PANTHER" id="PTHR24220">
    <property type="entry name" value="IMPORT ATP-BINDING PROTEIN"/>
    <property type="match status" value="1"/>
</dbReference>
<sequence>MDTSTGSATTSTGSATTSTDSAVEPILTVTDLVKTFTLHAIGGRRVTSLAGVSFTVGTGEHVAVAGASGAGKSSLLRCLYRSYLPDSGTVVLRTPTGPVELTALPDRAMARLRGREFGYVSQFLQAPPRVGPLELVARAARRRGLSIADAHQVAGDALSRLGLDKPLWDVDCSVLSGGERQRVNLAAGTVSPPRLLLLDEPVSALDPHNREKALLLIEDLRAQDVSVLAVYHDMKIIRRLAGRLLVVEDGRIVADGTPEAVLAQEHSALADHLTDDPADLELEAIR</sequence>
<dbReference type="PROSITE" id="PS50893">
    <property type="entry name" value="ABC_TRANSPORTER_2"/>
    <property type="match status" value="1"/>
</dbReference>
<feature type="domain" description="ABC transporter" evidence="4">
    <location>
        <begin position="27"/>
        <end position="274"/>
    </location>
</feature>
<gene>
    <name evidence="5" type="ORF">CGZ93_00995</name>
</gene>
<accession>A0A255HDJ3</accession>
<dbReference type="GO" id="GO:0022857">
    <property type="term" value="F:transmembrane transporter activity"/>
    <property type="evidence" value="ECO:0007669"/>
    <property type="project" value="TreeGrafter"/>
</dbReference>
<evidence type="ECO:0000256" key="1">
    <source>
        <dbReference type="ARBA" id="ARBA00022741"/>
    </source>
</evidence>
<evidence type="ECO:0000313" key="6">
    <source>
        <dbReference type="Proteomes" id="UP000216311"/>
    </source>
</evidence>
<keyword evidence="1" id="KW-0547">Nucleotide-binding</keyword>
<dbReference type="AlphaFoldDB" id="A0A255HDJ3"/>
<dbReference type="InterPro" id="IPR027417">
    <property type="entry name" value="P-loop_NTPase"/>
</dbReference>
<feature type="region of interest" description="Disordered" evidence="3">
    <location>
        <begin position="1"/>
        <end position="20"/>
    </location>
</feature>
<evidence type="ECO:0000256" key="2">
    <source>
        <dbReference type="ARBA" id="ARBA00022840"/>
    </source>
</evidence>
<dbReference type="InterPro" id="IPR003593">
    <property type="entry name" value="AAA+_ATPase"/>
</dbReference>
<dbReference type="Pfam" id="PF00005">
    <property type="entry name" value="ABC_tran"/>
    <property type="match status" value="1"/>
</dbReference>
<comment type="caution">
    <text evidence="5">The sequence shown here is derived from an EMBL/GenBank/DDBJ whole genome shotgun (WGS) entry which is preliminary data.</text>
</comment>
<keyword evidence="6" id="KW-1185">Reference proteome</keyword>
<dbReference type="Gene3D" id="3.40.50.300">
    <property type="entry name" value="P-loop containing nucleotide triphosphate hydrolases"/>
    <property type="match status" value="1"/>
</dbReference>
<evidence type="ECO:0000259" key="4">
    <source>
        <dbReference type="PROSITE" id="PS50893"/>
    </source>
</evidence>